<evidence type="ECO:0000259" key="1">
    <source>
        <dbReference type="Pfam" id="PF14701"/>
    </source>
</evidence>
<accession>A0A183EZB8</accession>
<proteinExistence type="predicted"/>
<dbReference type="GO" id="GO:0005980">
    <property type="term" value="P:glycogen catabolic process"/>
    <property type="evidence" value="ECO:0007669"/>
    <property type="project" value="InterPro"/>
</dbReference>
<dbReference type="PANTHER" id="PTHR10569">
    <property type="entry name" value="GLYCOGEN DEBRANCHING ENZYME"/>
    <property type="match status" value="1"/>
</dbReference>
<keyword evidence="3" id="KW-1185">Reference proteome</keyword>
<evidence type="ECO:0000313" key="2">
    <source>
        <dbReference type="EMBL" id="VDN45370.1"/>
    </source>
</evidence>
<dbReference type="InterPro" id="IPR017853">
    <property type="entry name" value="GH"/>
</dbReference>
<evidence type="ECO:0000313" key="3">
    <source>
        <dbReference type="Proteomes" id="UP000271098"/>
    </source>
</evidence>
<evidence type="ECO:0000313" key="4">
    <source>
        <dbReference type="WBParaSite" id="GPUH_0002633901-mRNA-1"/>
    </source>
</evidence>
<dbReference type="Pfam" id="PF14701">
    <property type="entry name" value="hDGE_amylase"/>
    <property type="match status" value="1"/>
</dbReference>
<gene>
    <name evidence="2" type="ORF">GPUH_LOCUS26308</name>
</gene>
<dbReference type="Proteomes" id="UP000271098">
    <property type="component" value="Unassembled WGS sequence"/>
</dbReference>
<dbReference type="AlphaFoldDB" id="A0A183EZB8"/>
<dbReference type="GO" id="GO:0004134">
    <property type="term" value="F:4-alpha-glucanotransferase activity"/>
    <property type="evidence" value="ECO:0007669"/>
    <property type="project" value="InterPro"/>
</dbReference>
<reference evidence="4" key="1">
    <citation type="submission" date="2016-06" db="UniProtKB">
        <authorList>
            <consortium name="WormBaseParasite"/>
        </authorList>
    </citation>
    <scope>IDENTIFICATION</scope>
</reference>
<dbReference type="EMBL" id="UYRT01109904">
    <property type="protein sequence ID" value="VDN45370.1"/>
    <property type="molecule type" value="Genomic_DNA"/>
</dbReference>
<dbReference type="InterPro" id="IPR010401">
    <property type="entry name" value="AGL/Gdb1"/>
</dbReference>
<protein>
    <submittedName>
        <fullName evidence="4">HDGE_amylase domain-containing protein</fullName>
    </submittedName>
</protein>
<dbReference type="OrthoDB" id="10248904at2759"/>
<dbReference type="InterPro" id="IPR032792">
    <property type="entry name" value="AGL_glucanoTrfase"/>
</dbReference>
<name>A0A183EZB8_9BILA</name>
<dbReference type="PANTHER" id="PTHR10569:SF2">
    <property type="entry name" value="GLYCOGEN DEBRANCHING ENZYME"/>
    <property type="match status" value="1"/>
</dbReference>
<reference evidence="2 3" key="2">
    <citation type="submission" date="2018-11" db="EMBL/GenBank/DDBJ databases">
        <authorList>
            <consortium name="Pathogen Informatics"/>
        </authorList>
    </citation>
    <scope>NUCLEOTIDE SEQUENCE [LARGE SCALE GENOMIC DNA]</scope>
</reference>
<feature type="domain" description="Glycogen debranching enzyme glucanotransferase" evidence="1">
    <location>
        <begin position="10"/>
        <end position="60"/>
    </location>
</feature>
<dbReference type="WBParaSite" id="GPUH_0002633901-mRNA-1">
    <property type="protein sequence ID" value="GPUH_0002633901-mRNA-1"/>
    <property type="gene ID" value="GPUH_0002633901"/>
</dbReference>
<dbReference type="SUPFAM" id="SSF51445">
    <property type="entry name" value="(Trans)glycosidases"/>
    <property type="match status" value="1"/>
</dbReference>
<dbReference type="GO" id="GO:0004135">
    <property type="term" value="F:amylo-alpha-1,6-glucosidase activity"/>
    <property type="evidence" value="ECO:0007669"/>
    <property type="project" value="InterPro"/>
</dbReference>
<organism evidence="4">
    <name type="scientific">Gongylonema pulchrum</name>
    <dbReference type="NCBI Taxonomy" id="637853"/>
    <lineage>
        <taxon>Eukaryota</taxon>
        <taxon>Metazoa</taxon>
        <taxon>Ecdysozoa</taxon>
        <taxon>Nematoda</taxon>
        <taxon>Chromadorea</taxon>
        <taxon>Rhabditida</taxon>
        <taxon>Spirurina</taxon>
        <taxon>Spiruromorpha</taxon>
        <taxon>Spiruroidea</taxon>
        <taxon>Gongylonematidae</taxon>
        <taxon>Gongylonema</taxon>
    </lineage>
</organism>
<sequence>MPDLTVNGHALPLNAVSCITHITKLLGHLDKWKAKLKVAHKAGYNMIHFTPVQKLGISNSRCRHALYHLIA</sequence>